<dbReference type="CDD" id="cd00223">
    <property type="entry name" value="TOPRIM_TopoIIB_SPO"/>
    <property type="match status" value="1"/>
</dbReference>
<dbReference type="InterPro" id="IPR034136">
    <property type="entry name" value="TOPRIM_Topo6A/Spo11"/>
</dbReference>
<accession>A0A9P4QKP1</accession>
<comment type="catalytic activity">
    <reaction evidence="1">
        <text>ATP-dependent breakage, passage and rejoining of double-stranded DNA.</text>
        <dbReference type="EC" id="5.6.2.2"/>
    </reaction>
</comment>
<evidence type="ECO:0000256" key="1">
    <source>
        <dbReference type="ARBA" id="ARBA00000185"/>
    </source>
</evidence>
<dbReference type="Pfam" id="PF21180">
    <property type="entry name" value="TOP6A-Spo11_Toprim"/>
    <property type="match status" value="1"/>
</dbReference>
<dbReference type="EMBL" id="ML996289">
    <property type="protein sequence ID" value="KAF2728244.1"/>
    <property type="molecule type" value="Genomic_DNA"/>
</dbReference>
<proteinExistence type="inferred from homology"/>
<evidence type="ECO:0000256" key="5">
    <source>
        <dbReference type="ARBA" id="ARBA00022723"/>
    </source>
</evidence>
<keyword evidence="5" id="KW-0479">Metal-binding</keyword>
<comment type="caution">
    <text evidence="10">Lacks conserved residue(s) required for the propagation of feature annotation.</text>
</comment>
<organism evidence="13 14">
    <name type="scientific">Polyplosphaeria fusca</name>
    <dbReference type="NCBI Taxonomy" id="682080"/>
    <lineage>
        <taxon>Eukaryota</taxon>
        <taxon>Fungi</taxon>
        <taxon>Dikarya</taxon>
        <taxon>Ascomycota</taxon>
        <taxon>Pezizomycotina</taxon>
        <taxon>Dothideomycetes</taxon>
        <taxon>Pleosporomycetidae</taxon>
        <taxon>Pleosporales</taxon>
        <taxon>Tetraplosphaeriaceae</taxon>
        <taxon>Polyplosphaeria</taxon>
    </lineage>
</organism>
<dbReference type="PROSITE" id="PS52041">
    <property type="entry name" value="TOPO_IIB"/>
    <property type="match status" value="1"/>
</dbReference>
<feature type="domain" description="Topoisomerase 6 subunit A/Spo11 TOPRIM" evidence="12">
    <location>
        <begin position="263"/>
        <end position="442"/>
    </location>
</feature>
<evidence type="ECO:0000256" key="10">
    <source>
        <dbReference type="PROSITE-ProRule" id="PRU01385"/>
    </source>
</evidence>
<evidence type="ECO:0000259" key="12">
    <source>
        <dbReference type="Pfam" id="PF21180"/>
    </source>
</evidence>
<dbReference type="OrthoDB" id="5377392at2759"/>
<keyword evidence="6" id="KW-0460">Magnesium</keyword>
<feature type="domain" description="Spo11/DNA topoisomerase VI subunit A N-terminal" evidence="11">
    <location>
        <begin position="208"/>
        <end position="243"/>
    </location>
</feature>
<dbReference type="InterPro" id="IPR002815">
    <property type="entry name" value="Spo11/TopoVI_A"/>
</dbReference>
<keyword evidence="14" id="KW-1185">Reference proteome</keyword>
<dbReference type="GO" id="GO:0003918">
    <property type="term" value="F:DNA topoisomerase type II (double strand cut, ATP-hydrolyzing) activity"/>
    <property type="evidence" value="ECO:0007669"/>
    <property type="project" value="UniProtKB-EC"/>
</dbReference>
<name>A0A9P4QKP1_9PLEO</name>
<keyword evidence="9" id="KW-0413">Isomerase</keyword>
<sequence>MDFDETDQSDEALFHVLSSQASNEDSWGNDFDDDEMLDDGLEEIAIPWVLASSSPQPTSAREHVDPATSKVQASFEYGELADTSDPIALDHVDRFQKDREWVIARIEEMLENIVDGLLGEKKSISITLKSRSGLTRRTAGLPTGSSSLPPKVAEIGFPGATAQEAWKFTVLVRMLEIVHASLIDDVVVTKRQVMFERGSGGCPDLFSDIYYRDPDLFMKQSVVDRYVDDLACTLNISRSQLNVGVLVPKLHKGDKLHLDDVEVILILEKEATFRSLLTSSHWSRMISHTLVLTAKGYPDLATRQFLGIMASQCPNIPTFMLADFDPDGIGIMSTYKYGSYRLAHEAMTDQGTLSLDLPRLRWLGVYSDQIRQLVNQVNGGEVGTATDVRGLMRLSARDRNKASRMLEWDICTEKGQEQEWRHQLQVMLMLNIKAEMQILEELSGGLARWIFEEITKNLYSP</sequence>
<dbReference type="GO" id="GO:0005524">
    <property type="term" value="F:ATP binding"/>
    <property type="evidence" value="ECO:0007669"/>
    <property type="project" value="InterPro"/>
</dbReference>
<dbReference type="PANTHER" id="PTHR10848">
    <property type="entry name" value="MEIOTIC RECOMBINATION PROTEIN SPO11"/>
    <property type="match status" value="1"/>
</dbReference>
<evidence type="ECO:0000256" key="2">
    <source>
        <dbReference type="ARBA" id="ARBA00001946"/>
    </source>
</evidence>
<dbReference type="AlphaFoldDB" id="A0A9P4QKP1"/>
<evidence type="ECO:0000256" key="8">
    <source>
        <dbReference type="ARBA" id="ARBA00023125"/>
    </source>
</evidence>
<dbReference type="GO" id="GO:0007131">
    <property type="term" value="P:reciprocal meiotic recombination"/>
    <property type="evidence" value="ECO:0007669"/>
    <property type="project" value="TreeGrafter"/>
</dbReference>
<dbReference type="GO" id="GO:0000228">
    <property type="term" value="C:nuclear chromosome"/>
    <property type="evidence" value="ECO:0007669"/>
    <property type="project" value="TreeGrafter"/>
</dbReference>
<dbReference type="GO" id="GO:0000706">
    <property type="term" value="P:meiotic DNA double-strand break processing"/>
    <property type="evidence" value="ECO:0007669"/>
    <property type="project" value="TreeGrafter"/>
</dbReference>
<evidence type="ECO:0000259" key="11">
    <source>
        <dbReference type="Pfam" id="PF04406"/>
    </source>
</evidence>
<dbReference type="Pfam" id="PF04406">
    <property type="entry name" value="TP6A_N"/>
    <property type="match status" value="1"/>
</dbReference>
<keyword evidence="7" id="KW-0799">Topoisomerase</keyword>
<dbReference type="InterPro" id="IPR013049">
    <property type="entry name" value="Spo11/TopoVI_A_N"/>
</dbReference>
<evidence type="ECO:0000313" key="14">
    <source>
        <dbReference type="Proteomes" id="UP000799444"/>
    </source>
</evidence>
<dbReference type="Proteomes" id="UP000799444">
    <property type="component" value="Unassembled WGS sequence"/>
</dbReference>
<dbReference type="SUPFAM" id="SSF56726">
    <property type="entry name" value="DNA topoisomerase IV, alpha subunit"/>
    <property type="match status" value="1"/>
</dbReference>
<evidence type="ECO:0000313" key="13">
    <source>
        <dbReference type="EMBL" id="KAF2728244.1"/>
    </source>
</evidence>
<reference evidence="13" key="1">
    <citation type="journal article" date="2020" name="Stud. Mycol.">
        <title>101 Dothideomycetes genomes: a test case for predicting lifestyles and emergence of pathogens.</title>
        <authorList>
            <person name="Haridas S."/>
            <person name="Albert R."/>
            <person name="Binder M."/>
            <person name="Bloem J."/>
            <person name="Labutti K."/>
            <person name="Salamov A."/>
            <person name="Andreopoulos B."/>
            <person name="Baker S."/>
            <person name="Barry K."/>
            <person name="Bills G."/>
            <person name="Bluhm B."/>
            <person name="Cannon C."/>
            <person name="Castanera R."/>
            <person name="Culley D."/>
            <person name="Daum C."/>
            <person name="Ezra D."/>
            <person name="Gonzalez J."/>
            <person name="Henrissat B."/>
            <person name="Kuo A."/>
            <person name="Liang C."/>
            <person name="Lipzen A."/>
            <person name="Lutzoni F."/>
            <person name="Magnuson J."/>
            <person name="Mondo S."/>
            <person name="Nolan M."/>
            <person name="Ohm R."/>
            <person name="Pangilinan J."/>
            <person name="Park H.-J."/>
            <person name="Ramirez L."/>
            <person name="Alfaro M."/>
            <person name="Sun H."/>
            <person name="Tritt A."/>
            <person name="Yoshinaga Y."/>
            <person name="Zwiers L.-H."/>
            <person name="Turgeon B."/>
            <person name="Goodwin S."/>
            <person name="Spatafora J."/>
            <person name="Crous P."/>
            <person name="Grigoriev I."/>
        </authorList>
    </citation>
    <scope>NUCLEOTIDE SEQUENCE</scope>
    <source>
        <strain evidence="13">CBS 125425</strain>
    </source>
</reference>
<dbReference type="GO" id="GO:0003677">
    <property type="term" value="F:DNA binding"/>
    <property type="evidence" value="ECO:0007669"/>
    <property type="project" value="UniProtKB-UniRule"/>
</dbReference>
<evidence type="ECO:0000256" key="9">
    <source>
        <dbReference type="ARBA" id="ARBA00023235"/>
    </source>
</evidence>
<comment type="similarity">
    <text evidence="3 10">Belongs to the TOP6A family.</text>
</comment>
<dbReference type="PANTHER" id="PTHR10848:SF0">
    <property type="entry name" value="MEIOTIC RECOMBINATION PROTEIN SPO11"/>
    <property type="match status" value="1"/>
</dbReference>
<gene>
    <name evidence="13" type="ORF">EJ04DRAFT_504424</name>
</gene>
<dbReference type="FunFam" id="3.40.1360.10:FF:000018">
    <property type="entry name" value="Type II DNA topoisomerase VI subunit A"/>
    <property type="match status" value="1"/>
</dbReference>
<dbReference type="GO" id="GO:0042138">
    <property type="term" value="P:meiotic DNA double-strand break formation"/>
    <property type="evidence" value="ECO:0007669"/>
    <property type="project" value="TreeGrafter"/>
</dbReference>
<dbReference type="InterPro" id="IPR036078">
    <property type="entry name" value="Spo11/TopoVI_A_sf"/>
</dbReference>
<evidence type="ECO:0000256" key="6">
    <source>
        <dbReference type="ARBA" id="ARBA00022842"/>
    </source>
</evidence>
<dbReference type="GO" id="GO:0046872">
    <property type="term" value="F:metal ion binding"/>
    <property type="evidence" value="ECO:0007669"/>
    <property type="project" value="UniProtKB-KW"/>
</dbReference>
<protein>
    <recommendedName>
        <fullName evidence="4">DNA topoisomerase (ATP-hydrolyzing)</fullName>
        <ecNumber evidence="4">5.6.2.2</ecNumber>
    </recommendedName>
</protein>
<evidence type="ECO:0000256" key="7">
    <source>
        <dbReference type="ARBA" id="ARBA00023029"/>
    </source>
</evidence>
<comment type="caution">
    <text evidence="13">The sequence shown here is derived from an EMBL/GenBank/DDBJ whole genome shotgun (WGS) entry which is preliminary data.</text>
</comment>
<evidence type="ECO:0000256" key="3">
    <source>
        <dbReference type="ARBA" id="ARBA00006559"/>
    </source>
</evidence>
<evidence type="ECO:0000256" key="4">
    <source>
        <dbReference type="ARBA" id="ARBA00012895"/>
    </source>
</evidence>
<comment type="cofactor">
    <cofactor evidence="2">
        <name>Mg(2+)</name>
        <dbReference type="ChEBI" id="CHEBI:18420"/>
    </cofactor>
</comment>
<dbReference type="Gene3D" id="3.40.1360.10">
    <property type="match status" value="1"/>
</dbReference>
<keyword evidence="8 10" id="KW-0238">DNA-binding</keyword>
<dbReference type="EC" id="5.6.2.2" evidence="4"/>